<keyword evidence="3" id="KW-1185">Reference proteome</keyword>
<feature type="region of interest" description="Disordered" evidence="1">
    <location>
        <begin position="1"/>
        <end position="32"/>
    </location>
</feature>
<reference evidence="3" key="1">
    <citation type="submission" date="2021-01" db="EMBL/GenBank/DDBJ databases">
        <title>Caligus Genome Assembly.</title>
        <authorList>
            <person name="Gallardo-Escarate C."/>
        </authorList>
    </citation>
    <scope>NUCLEOTIDE SEQUENCE [LARGE SCALE GENOMIC DNA]</scope>
</reference>
<dbReference type="AlphaFoldDB" id="A0A7T8HK17"/>
<gene>
    <name evidence="2" type="ORF">FKW44_012690</name>
</gene>
<evidence type="ECO:0000256" key="1">
    <source>
        <dbReference type="SAM" id="MobiDB-lite"/>
    </source>
</evidence>
<dbReference type="EMBL" id="CP045897">
    <property type="protein sequence ID" value="QQP51359.1"/>
    <property type="molecule type" value="Genomic_DNA"/>
</dbReference>
<feature type="non-terminal residue" evidence="2">
    <location>
        <position position="82"/>
    </location>
</feature>
<evidence type="ECO:0000313" key="3">
    <source>
        <dbReference type="Proteomes" id="UP000595437"/>
    </source>
</evidence>
<protein>
    <submittedName>
        <fullName evidence="2">Uncharacterized protein</fullName>
    </submittedName>
</protein>
<dbReference type="Proteomes" id="UP000595437">
    <property type="component" value="Chromosome 8"/>
</dbReference>
<feature type="region of interest" description="Disordered" evidence="1">
    <location>
        <begin position="63"/>
        <end position="82"/>
    </location>
</feature>
<feature type="non-terminal residue" evidence="2">
    <location>
        <position position="1"/>
    </location>
</feature>
<accession>A0A7T8HK17</accession>
<sequence>AYIRARRTHPVASVLQDPSQQNNQSSHPSPHPIMIASMETLSICFGLFILSAQGSLLQEAMEEGSSSACPRLDSIPNFDLNK</sequence>
<name>A0A7T8HK17_CALRO</name>
<proteinExistence type="predicted"/>
<feature type="compositionally biased region" description="Low complexity" evidence="1">
    <location>
        <begin position="16"/>
        <end position="28"/>
    </location>
</feature>
<evidence type="ECO:0000313" key="2">
    <source>
        <dbReference type="EMBL" id="QQP51359.1"/>
    </source>
</evidence>
<organism evidence="2 3">
    <name type="scientific">Caligus rogercresseyi</name>
    <name type="common">Sea louse</name>
    <dbReference type="NCBI Taxonomy" id="217165"/>
    <lineage>
        <taxon>Eukaryota</taxon>
        <taxon>Metazoa</taxon>
        <taxon>Ecdysozoa</taxon>
        <taxon>Arthropoda</taxon>
        <taxon>Crustacea</taxon>
        <taxon>Multicrustacea</taxon>
        <taxon>Hexanauplia</taxon>
        <taxon>Copepoda</taxon>
        <taxon>Siphonostomatoida</taxon>
        <taxon>Caligidae</taxon>
        <taxon>Caligus</taxon>
    </lineage>
</organism>